<dbReference type="KEGG" id="vg:22109950"/>
<keyword evidence="2" id="KW-1185">Reference proteome</keyword>
<sequence length="167" mass="18917">MFSALFDNSEWCDICGDVIPESDVTNMHIEGCEKTLCKSCRGEMETKLKVIDVNVLVDMLKALITKYGRDKVRQFDLIKAEQYVKENNITLNIEKRGGQFNQEKSGEFVSLSTKEILTIITLLQRKIGTHLWMNAVIGSILERGFTATLQMQLEGEHHDGTTDTVTE</sequence>
<dbReference type="OrthoDB" id="22269at10239"/>
<dbReference type="RefSeq" id="YP_009099292.1">
    <property type="nucleotide sequence ID" value="NC_025424.1"/>
</dbReference>
<dbReference type="GeneID" id="22109950"/>
<evidence type="ECO:0000313" key="1">
    <source>
        <dbReference type="EMBL" id="AID50216.1"/>
    </source>
</evidence>
<name>A0A068ENY5_9CAUD</name>
<reference evidence="1 2" key="1">
    <citation type="submission" date="2014-07" db="EMBL/GenBank/DDBJ databases">
        <title>Complete genome sequence of Waukesha92.</title>
        <authorList>
            <person name="Sauder A.B."/>
            <person name="Alali E."/>
            <person name="Alhouri R."/>
            <person name="Carter B."/>
            <person name="Delgado-Fabre N."/>
            <person name="Donovan M."/>
            <person name="Heindel A."/>
            <person name="Murray T."/>
            <person name="Selesky A."/>
            <person name="Langouet C."/>
            <person name="Temple L."/>
        </authorList>
    </citation>
    <scope>NUCLEOTIDE SEQUENCE [LARGE SCALE GENOMIC DNA]</scope>
</reference>
<gene>
    <name evidence="1" type="ORF">Waukesha92_27</name>
</gene>
<dbReference type="EMBL" id="KJ920400">
    <property type="protein sequence ID" value="AID50216.1"/>
    <property type="molecule type" value="Genomic_DNA"/>
</dbReference>
<organism evidence="1 2">
    <name type="scientific">Bacillus phage Waukesha92</name>
    <dbReference type="NCBI Taxonomy" id="1510440"/>
    <lineage>
        <taxon>Viruses</taxon>
        <taxon>Duplodnaviria</taxon>
        <taxon>Heunggongvirae</taxon>
        <taxon>Uroviricota</taxon>
        <taxon>Caudoviricetes</taxon>
        <taxon>Waukeshavirus</taxon>
        <taxon>Waukeshavirus waukesha92</taxon>
    </lineage>
</organism>
<accession>A0A068ENY5</accession>
<protein>
    <submittedName>
        <fullName evidence="1">Uncharacterized protein</fullName>
    </submittedName>
</protein>
<evidence type="ECO:0000313" key="2">
    <source>
        <dbReference type="Proteomes" id="UP000027384"/>
    </source>
</evidence>
<proteinExistence type="predicted"/>
<dbReference type="Proteomes" id="UP000027384">
    <property type="component" value="Segment"/>
</dbReference>